<dbReference type="RefSeq" id="WP_262310891.1">
    <property type="nucleotide sequence ID" value="NZ_CP106679.1"/>
</dbReference>
<feature type="domain" description="EF-hand" evidence="1">
    <location>
        <begin position="5"/>
        <end position="40"/>
    </location>
</feature>
<gene>
    <name evidence="2" type="ORF">N6H18_05785</name>
</gene>
<name>A0ABY6CSG2_9BACT</name>
<organism evidence="2 3">
    <name type="scientific">Reichenbachiella agarivorans</name>
    <dbReference type="NCBI Taxonomy" id="2979464"/>
    <lineage>
        <taxon>Bacteria</taxon>
        <taxon>Pseudomonadati</taxon>
        <taxon>Bacteroidota</taxon>
        <taxon>Cytophagia</taxon>
        <taxon>Cytophagales</taxon>
        <taxon>Reichenbachiellaceae</taxon>
        <taxon>Reichenbachiella</taxon>
    </lineage>
</organism>
<dbReference type="SUPFAM" id="SSF47473">
    <property type="entry name" value="EF-hand"/>
    <property type="match status" value="1"/>
</dbReference>
<sequence>MLSPLQIKKQTHFYKILDFDRSGTIERDDFEAIGENLCIVRDFDMDTPEYETVMGMTSGIWNKLVPFVEGDQGTLEQWLQFMTVLLDPKNEESYNKYVLNFTSTLFKLFDLNDDGYISQNEYIDLFIGMRIEVRFAPKAFKNLDDNHDGKLSQDEVLYSVNEFMKSSNPSARGNWLFGGWESDED</sequence>
<dbReference type="InterPro" id="IPR018247">
    <property type="entry name" value="EF_Hand_1_Ca_BS"/>
</dbReference>
<dbReference type="PROSITE" id="PS50222">
    <property type="entry name" value="EF_HAND_2"/>
    <property type="match status" value="3"/>
</dbReference>
<dbReference type="EMBL" id="CP106679">
    <property type="protein sequence ID" value="UXP33462.1"/>
    <property type="molecule type" value="Genomic_DNA"/>
</dbReference>
<feature type="domain" description="EF-hand" evidence="1">
    <location>
        <begin position="105"/>
        <end position="132"/>
    </location>
</feature>
<dbReference type="InterPro" id="IPR002048">
    <property type="entry name" value="EF_hand_dom"/>
</dbReference>
<protein>
    <submittedName>
        <fullName evidence="2">EF-hand domain-containing protein</fullName>
    </submittedName>
</protein>
<keyword evidence="3" id="KW-1185">Reference proteome</keyword>
<dbReference type="Gene3D" id="1.10.238.10">
    <property type="entry name" value="EF-hand"/>
    <property type="match status" value="1"/>
</dbReference>
<evidence type="ECO:0000313" key="2">
    <source>
        <dbReference type="EMBL" id="UXP33462.1"/>
    </source>
</evidence>
<dbReference type="Proteomes" id="UP001065174">
    <property type="component" value="Chromosome"/>
</dbReference>
<evidence type="ECO:0000259" key="1">
    <source>
        <dbReference type="PROSITE" id="PS50222"/>
    </source>
</evidence>
<evidence type="ECO:0000313" key="3">
    <source>
        <dbReference type="Proteomes" id="UP001065174"/>
    </source>
</evidence>
<feature type="domain" description="EF-hand" evidence="1">
    <location>
        <begin position="138"/>
        <end position="166"/>
    </location>
</feature>
<dbReference type="PROSITE" id="PS00018">
    <property type="entry name" value="EF_HAND_1"/>
    <property type="match status" value="3"/>
</dbReference>
<reference evidence="2" key="1">
    <citation type="submission" date="2022-09" db="EMBL/GenBank/DDBJ databases">
        <title>Comparative genomics and taxonomic characterization of three novel marine species of genus Reichenbachiella exhibiting antioxidant and polysaccharide degradation activities.</title>
        <authorList>
            <person name="Muhammad N."/>
            <person name="Lee Y.-J."/>
            <person name="Ko J."/>
            <person name="Kim S.-G."/>
        </authorList>
    </citation>
    <scope>NUCLEOTIDE SEQUENCE</scope>
    <source>
        <strain evidence="2">BKB1-1</strain>
    </source>
</reference>
<dbReference type="Pfam" id="PF13499">
    <property type="entry name" value="EF-hand_7"/>
    <property type="match status" value="1"/>
</dbReference>
<accession>A0ABY6CSG2</accession>
<dbReference type="InterPro" id="IPR011992">
    <property type="entry name" value="EF-hand-dom_pair"/>
</dbReference>
<dbReference type="SMART" id="SM00054">
    <property type="entry name" value="EFh"/>
    <property type="match status" value="2"/>
</dbReference>
<proteinExistence type="predicted"/>